<feature type="domain" description="Hydantoinase B/oxoprolinase" evidence="2">
    <location>
        <begin position="18"/>
        <end position="535"/>
    </location>
</feature>
<dbReference type="GO" id="GO:0005829">
    <property type="term" value="C:cytosol"/>
    <property type="evidence" value="ECO:0007669"/>
    <property type="project" value="TreeGrafter"/>
</dbReference>
<gene>
    <name evidence="3" type="ORF">FYC77_07315</name>
</gene>
<name>A0A5D5AL24_9EURY</name>
<accession>A0A5D5AL24</accession>
<dbReference type="GO" id="GO:0017168">
    <property type="term" value="F:5-oxoprolinase (ATP-hydrolyzing) activity"/>
    <property type="evidence" value="ECO:0007669"/>
    <property type="project" value="TreeGrafter"/>
</dbReference>
<organism evidence="3 4">
    <name type="scientific">Natrialba swarupiae</name>
    <dbReference type="NCBI Taxonomy" id="2448032"/>
    <lineage>
        <taxon>Archaea</taxon>
        <taxon>Methanobacteriati</taxon>
        <taxon>Methanobacteriota</taxon>
        <taxon>Stenosarchaea group</taxon>
        <taxon>Halobacteria</taxon>
        <taxon>Halobacteriales</taxon>
        <taxon>Natrialbaceae</taxon>
        <taxon>Natrialba</taxon>
    </lineage>
</organism>
<comment type="caution">
    <text evidence="3">The sequence shown here is derived from an EMBL/GenBank/DDBJ whole genome shotgun (WGS) entry which is preliminary data.</text>
</comment>
<dbReference type="AlphaFoldDB" id="A0A5D5AL24"/>
<protein>
    <submittedName>
        <fullName evidence="3">Hydantoinase B/oxoprolinase family protein</fullName>
    </submittedName>
</protein>
<proteinExistence type="predicted"/>
<evidence type="ECO:0000259" key="2">
    <source>
        <dbReference type="Pfam" id="PF02538"/>
    </source>
</evidence>
<dbReference type="RefSeq" id="WP_149080855.1">
    <property type="nucleotide sequence ID" value="NZ_VTAW01000007.1"/>
</dbReference>
<evidence type="ECO:0000313" key="4">
    <source>
        <dbReference type="Proteomes" id="UP000324104"/>
    </source>
</evidence>
<sequence>MSETDSDAEISIDADELDPITFTVIWDRLVAMCNEMGKVLQRTGKSEAVSLGQDFSTGLFDREGRMVAQGNFSPGHLGSMPYAVQHVRDRYDYDDLEPGDGILLNDSYMGSGHLPDMFLVTPVFVDDRIEGFSVTIAHHIDVGGMAPGSQAVEATEIYQEGLRLFPTKVISEGELERWFVDLIEANVRLPDEVIGDLKAQQNANHHGATLFREIIEEYDRETIYTCIDEVISQSERRVREDLREMPDGKYSFEDVMDNVRVDSGPVNLEVTIEIDDDELIFDYDGTDPATQSAINSYINYTRAYSAFVLKAITEKYLPQNEGIMKPMTVRAPEGSFLNPQPPTAANARPIINQRLVELNLGAVAKAVPDKVIAASSHFGNPNFSGEDPETGEQFILYDFMIGGVGASERKDGEEGICSSFNVTNIPVELHETRYPVVIDRLELIPDSGGAGRHRGGLGLRKDFTLFAENVSFTNLLERTESQPWGLEGGEGGDSGQTVLNPDDEAEELHPKGQFELEYGDTVSFQLSGGGGYGDPLERDPEAVREDVVKEYITVEEAHDVYGVVFHDDEDGLRVDEAATESRRSELAA</sequence>
<feature type="region of interest" description="Disordered" evidence="1">
    <location>
        <begin position="569"/>
        <end position="588"/>
    </location>
</feature>
<dbReference type="EMBL" id="VTAW01000007">
    <property type="protein sequence ID" value="TYT62568.1"/>
    <property type="molecule type" value="Genomic_DNA"/>
</dbReference>
<feature type="compositionally biased region" description="Basic and acidic residues" evidence="1">
    <location>
        <begin position="571"/>
        <end position="588"/>
    </location>
</feature>
<dbReference type="Pfam" id="PF02538">
    <property type="entry name" value="Hydantoinase_B"/>
    <property type="match status" value="1"/>
</dbReference>
<dbReference type="PANTHER" id="PTHR11365">
    <property type="entry name" value="5-OXOPROLINASE RELATED"/>
    <property type="match status" value="1"/>
</dbReference>
<feature type="region of interest" description="Disordered" evidence="1">
    <location>
        <begin position="481"/>
        <end position="503"/>
    </location>
</feature>
<evidence type="ECO:0000313" key="3">
    <source>
        <dbReference type="EMBL" id="TYT62568.1"/>
    </source>
</evidence>
<reference evidence="3 4" key="1">
    <citation type="submission" date="2019-08" db="EMBL/GenBank/DDBJ databases">
        <title>Archaea genome.</title>
        <authorList>
            <person name="Kajale S."/>
            <person name="Shouche Y."/>
            <person name="Deshpande N."/>
            <person name="Sharma A."/>
        </authorList>
    </citation>
    <scope>NUCLEOTIDE SEQUENCE [LARGE SCALE GENOMIC DNA]</scope>
    <source>
        <strain evidence="3 4">ESP3B_9</strain>
    </source>
</reference>
<dbReference type="GO" id="GO:0006749">
    <property type="term" value="P:glutathione metabolic process"/>
    <property type="evidence" value="ECO:0007669"/>
    <property type="project" value="TreeGrafter"/>
</dbReference>
<dbReference type="InterPro" id="IPR045079">
    <property type="entry name" value="Oxoprolinase-like"/>
</dbReference>
<dbReference type="InterPro" id="IPR003692">
    <property type="entry name" value="Hydantoinase_B"/>
</dbReference>
<keyword evidence="4" id="KW-1185">Reference proteome</keyword>
<dbReference type="Proteomes" id="UP000324104">
    <property type="component" value="Unassembled WGS sequence"/>
</dbReference>
<dbReference type="PANTHER" id="PTHR11365:SF23">
    <property type="entry name" value="HYPOTHETICAL 5-OXOPROLINASE (EUROFUNG)-RELATED"/>
    <property type="match status" value="1"/>
</dbReference>
<evidence type="ECO:0000256" key="1">
    <source>
        <dbReference type="SAM" id="MobiDB-lite"/>
    </source>
</evidence>